<evidence type="ECO:0000256" key="1">
    <source>
        <dbReference type="ARBA" id="ARBA00022679"/>
    </source>
</evidence>
<organism evidence="2 3">
    <name type="scientific">Pseudidiomarina planktonica</name>
    <dbReference type="NCBI Taxonomy" id="1323738"/>
    <lineage>
        <taxon>Bacteria</taxon>
        <taxon>Pseudomonadati</taxon>
        <taxon>Pseudomonadota</taxon>
        <taxon>Gammaproteobacteria</taxon>
        <taxon>Alteromonadales</taxon>
        <taxon>Idiomarinaceae</taxon>
        <taxon>Pseudidiomarina</taxon>
    </lineage>
</organism>
<proteinExistence type="predicted"/>
<protein>
    <submittedName>
        <fullName evidence="2">Tetratricopeptide repeat-containing protein</fullName>
    </submittedName>
</protein>
<dbReference type="InterPro" id="IPR011990">
    <property type="entry name" value="TPR-like_helical_dom_sf"/>
</dbReference>
<evidence type="ECO:0000313" key="3">
    <source>
        <dbReference type="Proteomes" id="UP000194450"/>
    </source>
</evidence>
<reference evidence="3" key="1">
    <citation type="submission" date="2017-04" db="EMBL/GenBank/DDBJ databases">
        <authorList>
            <person name="Varghese N."/>
            <person name="Submissions S."/>
        </authorList>
    </citation>
    <scope>NUCLEOTIDE SEQUENCE [LARGE SCALE GENOMIC DNA]</scope>
</reference>
<keyword evidence="1" id="KW-0808">Transferase</keyword>
<dbReference type="SUPFAM" id="SSF48452">
    <property type="entry name" value="TPR-like"/>
    <property type="match status" value="1"/>
</dbReference>
<dbReference type="InterPro" id="IPR027417">
    <property type="entry name" value="P-loop_NTPase"/>
</dbReference>
<dbReference type="AlphaFoldDB" id="A0A1Y6EHS6"/>
<dbReference type="Gene3D" id="3.40.50.300">
    <property type="entry name" value="P-loop containing nucleotide triphosphate hydrolases"/>
    <property type="match status" value="1"/>
</dbReference>
<dbReference type="OrthoDB" id="9815894at2"/>
<dbReference type="Gene3D" id="1.25.40.10">
    <property type="entry name" value="Tetratricopeptide repeat domain"/>
    <property type="match status" value="2"/>
</dbReference>
<dbReference type="EMBL" id="FXWH01000001">
    <property type="protein sequence ID" value="SMQ61976.1"/>
    <property type="molecule type" value="Genomic_DNA"/>
</dbReference>
<dbReference type="Pfam" id="PF13432">
    <property type="entry name" value="TPR_16"/>
    <property type="match status" value="1"/>
</dbReference>
<evidence type="ECO:0000313" key="2">
    <source>
        <dbReference type="EMBL" id="SMQ61976.1"/>
    </source>
</evidence>
<sequence length="492" mass="55520">MNELQRIDAAAAKARQLQQYDQAAQLYADAVKRWPDNTNLHYNFAYHARLAGWYTQAIGSYQQALAMGISEPEEVANNIAVIYSDHLLQPDQAFAALEQALKLNPNYLPALHNMAHWHEEAGNKQQAEHYFREVIKREPGHAGAHARLADVCSVASSDDPLVVALERFAQAPQLDLNTRADVCYGLGKLLNGCGAYDKAWQAYQQANELNKQLLPAWNAAGFADLVTQLKQHLTPEWLATQQSHVDFAPVFVCGMFRSGSTLAEQILAAHPQVTAGGELDFFARQWQSVLAQSRSVADVIQSFTPAHTADLANSYQQFVGERFGSQVLQQDQPIYLTDKRPDNFLLLGFIKAVFPKAKIIHTTRNPLDNCLSVYFTRLGKLMGYANDIEHTAEYLAQQNELMAHWQQLFGESMFTLHYDDLIADTESSVRELLAFLDLPWNDNCLAFHKLRNPVKTASVWQVRQPLYSSSSGRWKNYREQLPESVKQHFGEN</sequence>
<dbReference type="InterPro" id="IPR026634">
    <property type="entry name" value="TPST-like"/>
</dbReference>
<accession>A0A1Y6EHS6</accession>
<gene>
    <name evidence="2" type="ORF">SAMN06297229_0642</name>
</gene>
<dbReference type="Proteomes" id="UP000194450">
    <property type="component" value="Unassembled WGS sequence"/>
</dbReference>
<dbReference type="SMART" id="SM00028">
    <property type="entry name" value="TPR"/>
    <property type="match status" value="5"/>
</dbReference>
<dbReference type="InterPro" id="IPR019734">
    <property type="entry name" value="TPR_rpt"/>
</dbReference>
<dbReference type="GO" id="GO:0008476">
    <property type="term" value="F:protein-tyrosine sulfotransferase activity"/>
    <property type="evidence" value="ECO:0007669"/>
    <property type="project" value="InterPro"/>
</dbReference>
<dbReference type="RefSeq" id="WP_086433807.1">
    <property type="nucleotide sequence ID" value="NZ_FXWH01000001.1"/>
</dbReference>
<dbReference type="SUPFAM" id="SSF52540">
    <property type="entry name" value="P-loop containing nucleoside triphosphate hydrolases"/>
    <property type="match status" value="1"/>
</dbReference>
<dbReference type="PANTHER" id="PTHR12788:SF10">
    <property type="entry name" value="PROTEIN-TYROSINE SULFOTRANSFERASE"/>
    <property type="match status" value="1"/>
</dbReference>
<keyword evidence="3" id="KW-1185">Reference proteome</keyword>
<dbReference type="PANTHER" id="PTHR12788">
    <property type="entry name" value="PROTEIN-TYROSINE SULFOTRANSFERASE 2"/>
    <property type="match status" value="1"/>
</dbReference>
<name>A0A1Y6EHS6_9GAMM</name>
<dbReference type="Pfam" id="PF14559">
    <property type="entry name" value="TPR_19"/>
    <property type="match status" value="1"/>
</dbReference>
<dbReference type="Pfam" id="PF13181">
    <property type="entry name" value="TPR_8"/>
    <property type="match status" value="1"/>
</dbReference>
<dbReference type="Pfam" id="PF13469">
    <property type="entry name" value="Sulfotransfer_3"/>
    <property type="match status" value="1"/>
</dbReference>